<dbReference type="EMBL" id="CAKXZS010000018">
    <property type="protein sequence ID" value="CAH2400538.1"/>
    <property type="molecule type" value="Genomic_DNA"/>
</dbReference>
<reference evidence="2" key="1">
    <citation type="submission" date="2022-03" db="EMBL/GenBank/DDBJ databases">
        <authorList>
            <person name="Brunel B."/>
        </authorList>
    </citation>
    <scope>NUCLEOTIDE SEQUENCE</scope>
    <source>
        <strain evidence="2">STM4922sample</strain>
    </source>
</reference>
<name>A0ABM9DV00_9HYPH</name>
<organism evidence="2 3">
    <name type="scientific">Mesorhizobium ventifaucium</name>
    <dbReference type="NCBI Taxonomy" id="666020"/>
    <lineage>
        <taxon>Bacteria</taxon>
        <taxon>Pseudomonadati</taxon>
        <taxon>Pseudomonadota</taxon>
        <taxon>Alphaproteobacteria</taxon>
        <taxon>Hyphomicrobiales</taxon>
        <taxon>Phyllobacteriaceae</taxon>
        <taxon>Mesorhizobium</taxon>
    </lineage>
</organism>
<evidence type="ECO:0000313" key="3">
    <source>
        <dbReference type="Proteomes" id="UP001152604"/>
    </source>
</evidence>
<proteinExistence type="predicted"/>
<dbReference type="InterPro" id="IPR050767">
    <property type="entry name" value="Sel1_AlgK"/>
</dbReference>
<keyword evidence="1" id="KW-0472">Membrane</keyword>
<keyword evidence="1" id="KW-1133">Transmembrane helix</keyword>
<accession>A0ABM9DV00</accession>
<gene>
    <name evidence="2" type="primary">exoR</name>
    <name evidence="2" type="ORF">MES4922_250037</name>
</gene>
<evidence type="ECO:0000256" key="1">
    <source>
        <dbReference type="SAM" id="Phobius"/>
    </source>
</evidence>
<dbReference type="Pfam" id="PF08238">
    <property type="entry name" value="Sel1"/>
    <property type="match status" value="3"/>
</dbReference>
<dbReference type="InterPro" id="IPR011990">
    <property type="entry name" value="TPR-like_helical_dom_sf"/>
</dbReference>
<sequence length="293" mass="31675">MGRSPIPVVREKHIVMRISELLRLSVFSALVAIATFGATLGAAGQAMAFDDKVFDDKTGVKPQSSPWAVFQFGFSAYKNGRKEQAAEAYKYAAENGQIGATWKLARMYAEGDGVERDDYAAFKFFSEIVDQDVEPGSPEESYVSDALVALGDYLRKGIPGSPIKENEVAAQEYYMRAAANYRNPNAQFEMGQIFLNGKGGVKASIKQAGRWFQLAAEKGHAGAQATLGHLLFQSGKIVRGLAMMTAALERAAPSDQPWIRGMQEEAFAAAGEADRRTAISLADDILTKGGGDQ</sequence>
<dbReference type="Proteomes" id="UP001152604">
    <property type="component" value="Unassembled WGS sequence"/>
</dbReference>
<dbReference type="SMART" id="SM00671">
    <property type="entry name" value="SEL1"/>
    <property type="match status" value="3"/>
</dbReference>
<dbReference type="InterPro" id="IPR006597">
    <property type="entry name" value="Sel1-like"/>
</dbReference>
<dbReference type="Gene3D" id="1.25.40.10">
    <property type="entry name" value="Tetratricopeptide repeat domain"/>
    <property type="match status" value="1"/>
</dbReference>
<comment type="caution">
    <text evidence="2">The sequence shown here is derived from an EMBL/GenBank/DDBJ whole genome shotgun (WGS) entry which is preliminary data.</text>
</comment>
<dbReference type="SUPFAM" id="SSF81901">
    <property type="entry name" value="HCP-like"/>
    <property type="match status" value="1"/>
</dbReference>
<protein>
    <submittedName>
        <fullName evidence="2">Exopolysaccharide production negative regulator</fullName>
    </submittedName>
</protein>
<keyword evidence="3" id="KW-1185">Reference proteome</keyword>
<evidence type="ECO:0000313" key="2">
    <source>
        <dbReference type="EMBL" id="CAH2400538.1"/>
    </source>
</evidence>
<dbReference type="PANTHER" id="PTHR11102">
    <property type="entry name" value="SEL-1-LIKE PROTEIN"/>
    <property type="match status" value="1"/>
</dbReference>
<keyword evidence="1" id="KW-0812">Transmembrane</keyword>
<dbReference type="PANTHER" id="PTHR11102:SF160">
    <property type="entry name" value="ERAD-ASSOCIATED E3 UBIQUITIN-PROTEIN LIGASE COMPONENT HRD3"/>
    <property type="match status" value="1"/>
</dbReference>
<feature type="transmembrane region" description="Helical" evidence="1">
    <location>
        <begin position="21"/>
        <end position="43"/>
    </location>
</feature>